<name>A0A2P2QJD0_RHIMU</name>
<proteinExistence type="predicted"/>
<reference evidence="1" key="1">
    <citation type="submission" date="2018-02" db="EMBL/GenBank/DDBJ databases">
        <title>Rhizophora mucronata_Transcriptome.</title>
        <authorList>
            <person name="Meera S.P."/>
            <person name="Sreeshan A."/>
            <person name="Augustine A."/>
        </authorList>
    </citation>
    <scope>NUCLEOTIDE SEQUENCE</scope>
    <source>
        <tissue evidence="1">Leaf</tissue>
    </source>
</reference>
<dbReference type="AlphaFoldDB" id="A0A2P2QJD0"/>
<dbReference type="EMBL" id="GGEC01086589">
    <property type="protein sequence ID" value="MBX67073.1"/>
    <property type="molecule type" value="Transcribed_RNA"/>
</dbReference>
<organism evidence="1">
    <name type="scientific">Rhizophora mucronata</name>
    <name type="common">Asiatic mangrove</name>
    <dbReference type="NCBI Taxonomy" id="61149"/>
    <lineage>
        <taxon>Eukaryota</taxon>
        <taxon>Viridiplantae</taxon>
        <taxon>Streptophyta</taxon>
        <taxon>Embryophyta</taxon>
        <taxon>Tracheophyta</taxon>
        <taxon>Spermatophyta</taxon>
        <taxon>Magnoliopsida</taxon>
        <taxon>eudicotyledons</taxon>
        <taxon>Gunneridae</taxon>
        <taxon>Pentapetalae</taxon>
        <taxon>rosids</taxon>
        <taxon>fabids</taxon>
        <taxon>Malpighiales</taxon>
        <taxon>Rhizophoraceae</taxon>
        <taxon>Rhizophora</taxon>
    </lineage>
</organism>
<sequence>MTAHKNAFYFLLFHLLVIPYSDDAVICS</sequence>
<protein>
    <submittedName>
        <fullName evidence="1">Uncharacterized protein</fullName>
    </submittedName>
</protein>
<accession>A0A2P2QJD0</accession>
<evidence type="ECO:0000313" key="1">
    <source>
        <dbReference type="EMBL" id="MBX67073.1"/>
    </source>
</evidence>